<sequence length="323" mass="34073">MRDTDIRGRRLAPAVLGTMTFGDSVDETTAAGMVDVFLEAGGTGIDTANGYVGGRSEEILGAVLGGRRDDVVLATKVGIPNPDAEGAAPLSAAAVERCVHASLRRLRTDHVDVLYLHQPDRSTPAEDTLTAVRALVDAGAVRTWGVSNFAAWQIAELRHTAAGLGLDAPVLGQQVYSVIATRIDDEYAEYARSTGLATVVYNPLGGGLLTGRHRPDEHPAEGRFGSSPLAGMYRDRYWNDEVFAAVERLRSIAEGAGLPMAELALRWTIGRPVVDAVLIGGSRLANIEANLAALAAGALPDDVQQAVDDVAAALRGPMPAYNR</sequence>
<name>A0ABT7TB68_9MICO</name>
<keyword evidence="1" id="KW-0560">Oxidoreductase</keyword>
<dbReference type="Pfam" id="PF00248">
    <property type="entry name" value="Aldo_ket_red"/>
    <property type="match status" value="1"/>
</dbReference>
<dbReference type="RefSeq" id="WP_289460069.1">
    <property type="nucleotide sequence ID" value="NZ_JAUCML010000017.1"/>
</dbReference>
<evidence type="ECO:0000256" key="1">
    <source>
        <dbReference type="ARBA" id="ARBA00023002"/>
    </source>
</evidence>
<dbReference type="Gene3D" id="3.20.20.100">
    <property type="entry name" value="NADP-dependent oxidoreductase domain"/>
    <property type="match status" value="1"/>
</dbReference>
<dbReference type="PANTHER" id="PTHR43364">
    <property type="entry name" value="NADH-SPECIFIC METHYLGLYOXAL REDUCTASE-RELATED"/>
    <property type="match status" value="1"/>
</dbReference>
<dbReference type="InterPro" id="IPR023210">
    <property type="entry name" value="NADP_OxRdtase_dom"/>
</dbReference>
<gene>
    <name evidence="3" type="ORF">QUG92_16960</name>
</gene>
<dbReference type="InterPro" id="IPR020471">
    <property type="entry name" value="AKR"/>
</dbReference>
<accession>A0ABT7TB68</accession>
<dbReference type="InterPro" id="IPR050523">
    <property type="entry name" value="AKR_Detox_Biosynth"/>
</dbReference>
<comment type="caution">
    <text evidence="3">The sequence shown here is derived from an EMBL/GenBank/DDBJ whole genome shotgun (WGS) entry which is preliminary data.</text>
</comment>
<dbReference type="PANTHER" id="PTHR43364:SF4">
    <property type="entry name" value="NAD(P)-LINKED OXIDOREDUCTASE SUPERFAMILY PROTEIN"/>
    <property type="match status" value="1"/>
</dbReference>
<keyword evidence="4" id="KW-1185">Reference proteome</keyword>
<feature type="domain" description="NADP-dependent oxidoreductase" evidence="2">
    <location>
        <begin position="15"/>
        <end position="310"/>
    </location>
</feature>
<dbReference type="EMBL" id="JAUCML010000017">
    <property type="protein sequence ID" value="MDM7886803.1"/>
    <property type="molecule type" value="Genomic_DNA"/>
</dbReference>
<evidence type="ECO:0000313" key="4">
    <source>
        <dbReference type="Proteomes" id="UP001237823"/>
    </source>
</evidence>
<dbReference type="PRINTS" id="PR00069">
    <property type="entry name" value="ALDKETRDTASE"/>
</dbReference>
<protein>
    <submittedName>
        <fullName evidence="3">Aldo/keto reductase</fullName>
    </submittedName>
</protein>
<evidence type="ECO:0000259" key="2">
    <source>
        <dbReference type="Pfam" id="PF00248"/>
    </source>
</evidence>
<evidence type="ECO:0000313" key="3">
    <source>
        <dbReference type="EMBL" id="MDM7886803.1"/>
    </source>
</evidence>
<organism evidence="3 4">
    <name type="scientific">Curtobacterium citri</name>
    <dbReference type="NCBI Taxonomy" id="3055139"/>
    <lineage>
        <taxon>Bacteria</taxon>
        <taxon>Bacillati</taxon>
        <taxon>Actinomycetota</taxon>
        <taxon>Actinomycetes</taxon>
        <taxon>Micrococcales</taxon>
        <taxon>Microbacteriaceae</taxon>
        <taxon>Curtobacterium</taxon>
    </lineage>
</organism>
<dbReference type="SUPFAM" id="SSF51430">
    <property type="entry name" value="NAD(P)-linked oxidoreductase"/>
    <property type="match status" value="1"/>
</dbReference>
<reference evidence="3 4" key="1">
    <citation type="submission" date="2023-06" db="EMBL/GenBank/DDBJ databases">
        <authorList>
            <person name="Feng G."/>
            <person name="Li J."/>
            <person name="Zhu H."/>
        </authorList>
    </citation>
    <scope>NUCLEOTIDE SEQUENCE [LARGE SCALE GENOMIC DNA]</scope>
    <source>
        <strain evidence="3 4">RHCKG23</strain>
    </source>
</reference>
<dbReference type="InterPro" id="IPR036812">
    <property type="entry name" value="NAD(P)_OxRdtase_dom_sf"/>
</dbReference>
<dbReference type="Proteomes" id="UP001237823">
    <property type="component" value="Unassembled WGS sequence"/>
</dbReference>
<proteinExistence type="predicted"/>